<dbReference type="Proteomes" id="UP000031802">
    <property type="component" value="Unassembled WGS sequence"/>
</dbReference>
<dbReference type="EMBL" id="JJMU01000022">
    <property type="protein sequence ID" value="KGE14823.1"/>
    <property type="molecule type" value="Genomic_DNA"/>
</dbReference>
<keyword evidence="6" id="KW-0479">Metal-binding</keyword>
<evidence type="ECO:0000256" key="4">
    <source>
        <dbReference type="ARBA" id="ARBA00012982"/>
    </source>
</evidence>
<accession>A0A0B8T4K2</accession>
<dbReference type="InterPro" id="IPR007115">
    <property type="entry name" value="6-PTP_synth/QueD"/>
</dbReference>
<dbReference type="PANTHER" id="PTHR12589:SF7">
    <property type="entry name" value="6-PYRUVOYL TETRAHYDROBIOPTERIN SYNTHASE"/>
    <property type="match status" value="1"/>
</dbReference>
<evidence type="ECO:0000256" key="1">
    <source>
        <dbReference type="ARBA" id="ARBA00001947"/>
    </source>
</evidence>
<dbReference type="InterPro" id="IPR038418">
    <property type="entry name" value="6-PTP_synth/QueD_sf"/>
</dbReference>
<dbReference type="AlphaFoldDB" id="A0A0B8T4K2"/>
<evidence type="ECO:0000256" key="9">
    <source>
        <dbReference type="ARBA" id="ARBA00031449"/>
    </source>
</evidence>
<dbReference type="eggNOG" id="COG0720">
    <property type="taxonomic scope" value="Bacteria"/>
</dbReference>
<dbReference type="STRING" id="1229276.DI53_1323"/>
<name>A0A0B8T4K2_9SPHI</name>
<dbReference type="UniPathway" id="UPA00391"/>
<dbReference type="EC" id="4.1.2.50" evidence="4"/>
<sequence length="168" mass="19294">MYANDDISYTCCFFVSPPLKIYLYLCTMIVAERYHDISCGHRVVGHEGKCRFLHGHNYRIHFTVAAEKLDEVGRVVDFSVIKSTLCAWLEEHFDHKFLIWQEDELLPQLQALTEDSLVIVPFNPTAENIARYLVEEIGPQQLQPHAVTLLSCKVEETAKCSATYTRSL</sequence>
<comment type="catalytic activity">
    <reaction evidence="10">
        <text>7,8-dihydroneopterin 3'-triphosphate + H2O = 6-carboxy-5,6,7,8-tetrahydropterin + triphosphate + acetaldehyde + 2 H(+)</text>
        <dbReference type="Rhea" id="RHEA:27966"/>
        <dbReference type="ChEBI" id="CHEBI:15343"/>
        <dbReference type="ChEBI" id="CHEBI:15377"/>
        <dbReference type="ChEBI" id="CHEBI:15378"/>
        <dbReference type="ChEBI" id="CHEBI:18036"/>
        <dbReference type="ChEBI" id="CHEBI:58462"/>
        <dbReference type="ChEBI" id="CHEBI:61032"/>
        <dbReference type="EC" id="4.1.2.50"/>
    </reaction>
</comment>
<comment type="similarity">
    <text evidence="3">Belongs to the PTPS family. QueD subfamily.</text>
</comment>
<dbReference type="PANTHER" id="PTHR12589">
    <property type="entry name" value="PYRUVOYL TETRAHYDROBIOPTERIN SYNTHASE"/>
    <property type="match status" value="1"/>
</dbReference>
<evidence type="ECO:0000313" key="12">
    <source>
        <dbReference type="Proteomes" id="UP000031802"/>
    </source>
</evidence>
<evidence type="ECO:0000256" key="3">
    <source>
        <dbReference type="ARBA" id="ARBA00008900"/>
    </source>
</evidence>
<keyword evidence="12" id="KW-1185">Reference proteome</keyword>
<dbReference type="GO" id="GO:0070497">
    <property type="term" value="F:6-carboxytetrahydropterin synthase activity"/>
    <property type="evidence" value="ECO:0007669"/>
    <property type="project" value="UniProtKB-EC"/>
</dbReference>
<evidence type="ECO:0000256" key="6">
    <source>
        <dbReference type="ARBA" id="ARBA00022723"/>
    </source>
</evidence>
<keyword evidence="7" id="KW-0862">Zinc</keyword>
<evidence type="ECO:0000256" key="7">
    <source>
        <dbReference type="ARBA" id="ARBA00022833"/>
    </source>
</evidence>
<comment type="cofactor">
    <cofactor evidence="1">
        <name>Zn(2+)</name>
        <dbReference type="ChEBI" id="CHEBI:29105"/>
    </cofactor>
</comment>
<comment type="caution">
    <text evidence="11">The sequence shown here is derived from an EMBL/GenBank/DDBJ whole genome shotgun (WGS) entry which is preliminary data.</text>
</comment>
<evidence type="ECO:0000256" key="8">
    <source>
        <dbReference type="ARBA" id="ARBA00023239"/>
    </source>
</evidence>
<dbReference type="Gene3D" id="3.30.479.10">
    <property type="entry name" value="6-pyruvoyl tetrahydropterin synthase/QueD"/>
    <property type="match status" value="1"/>
</dbReference>
<dbReference type="SUPFAM" id="SSF55620">
    <property type="entry name" value="Tetrahydrobiopterin biosynthesis enzymes-like"/>
    <property type="match status" value="1"/>
</dbReference>
<reference evidence="11 12" key="2">
    <citation type="journal article" date="2015" name="PLoS ONE">
        <title>Whole-Genome Optical Mapping and Finished Genome Sequence of Sphingobacterium deserti sp. nov., a New Species Isolated from the Western Desert of China.</title>
        <authorList>
            <person name="Teng C."/>
            <person name="Zhou Z."/>
            <person name="Molnar I."/>
            <person name="Li X."/>
            <person name="Tang R."/>
            <person name="Chen M."/>
            <person name="Wang L."/>
            <person name="Su S."/>
            <person name="Zhang W."/>
            <person name="Lin M."/>
        </authorList>
    </citation>
    <scope>NUCLEOTIDE SEQUENCE [LARGE SCALE GENOMIC DNA]</scope>
    <source>
        <strain evidence="12">ACCC05744</strain>
    </source>
</reference>
<reference evidence="12" key="1">
    <citation type="submission" date="2014-04" db="EMBL/GenBank/DDBJ databases">
        <title>Whole-Genome optical mapping and complete genome sequence of Sphingobacterium deserti sp. nov., a new spaces isolated from desert in the west of China.</title>
        <authorList>
            <person name="Teng C."/>
            <person name="Zhou Z."/>
            <person name="Li X."/>
            <person name="Chen M."/>
            <person name="Lin M."/>
            <person name="Wang L."/>
            <person name="Su S."/>
            <person name="Zhang C."/>
            <person name="Zhang W."/>
        </authorList>
    </citation>
    <scope>NUCLEOTIDE SEQUENCE [LARGE SCALE GENOMIC DNA]</scope>
    <source>
        <strain evidence="12">ACCC05744</strain>
    </source>
</reference>
<organism evidence="11 12">
    <name type="scientific">Sphingobacterium deserti</name>
    <dbReference type="NCBI Taxonomy" id="1229276"/>
    <lineage>
        <taxon>Bacteria</taxon>
        <taxon>Pseudomonadati</taxon>
        <taxon>Bacteroidota</taxon>
        <taxon>Sphingobacteriia</taxon>
        <taxon>Sphingobacteriales</taxon>
        <taxon>Sphingobacteriaceae</taxon>
        <taxon>Sphingobacterium</taxon>
    </lineage>
</organism>
<keyword evidence="8" id="KW-0456">Lyase</keyword>
<evidence type="ECO:0000256" key="10">
    <source>
        <dbReference type="ARBA" id="ARBA00048807"/>
    </source>
</evidence>
<gene>
    <name evidence="11" type="ORF">DI53_1323</name>
</gene>
<proteinExistence type="inferred from homology"/>
<dbReference type="Pfam" id="PF01242">
    <property type="entry name" value="PTPS"/>
    <property type="match status" value="1"/>
</dbReference>
<evidence type="ECO:0000313" key="11">
    <source>
        <dbReference type="EMBL" id="KGE14823.1"/>
    </source>
</evidence>
<evidence type="ECO:0000256" key="2">
    <source>
        <dbReference type="ARBA" id="ARBA00005061"/>
    </source>
</evidence>
<dbReference type="PATRIC" id="fig|1229276.3.peg.1368"/>
<evidence type="ECO:0000256" key="5">
    <source>
        <dbReference type="ARBA" id="ARBA00018141"/>
    </source>
</evidence>
<dbReference type="GO" id="GO:0046872">
    <property type="term" value="F:metal ion binding"/>
    <property type="evidence" value="ECO:0007669"/>
    <property type="project" value="UniProtKB-KW"/>
</dbReference>
<comment type="pathway">
    <text evidence="2">Purine metabolism; 7-cyano-7-deazaguanine biosynthesis.</text>
</comment>
<protein>
    <recommendedName>
        <fullName evidence="5">6-carboxy-5,6,7,8-tetrahydropterin synthase</fullName>
        <ecNumber evidence="4">4.1.2.50</ecNumber>
    </recommendedName>
    <alternativeName>
        <fullName evidence="9">Queuosine biosynthesis protein QueD</fullName>
    </alternativeName>
</protein>